<proteinExistence type="inferred from homology"/>
<dbReference type="Gene3D" id="3.40.640.10">
    <property type="entry name" value="Type I PLP-dependent aspartate aminotransferase-like (Major domain)"/>
    <property type="match status" value="1"/>
</dbReference>
<evidence type="ECO:0000313" key="12">
    <source>
        <dbReference type="EMBL" id="MEN1945348.1"/>
    </source>
</evidence>
<comment type="catalytic activity">
    <reaction evidence="9">
        <text>(sulfur carrier)-H + L-cysteine = (sulfur carrier)-SH + L-alanine</text>
        <dbReference type="Rhea" id="RHEA:43892"/>
        <dbReference type="Rhea" id="RHEA-COMP:14737"/>
        <dbReference type="Rhea" id="RHEA-COMP:14739"/>
        <dbReference type="ChEBI" id="CHEBI:29917"/>
        <dbReference type="ChEBI" id="CHEBI:35235"/>
        <dbReference type="ChEBI" id="CHEBI:57972"/>
        <dbReference type="ChEBI" id="CHEBI:64428"/>
        <dbReference type="EC" id="2.8.1.7"/>
    </reaction>
</comment>
<keyword evidence="6" id="KW-0663">Pyridoxal phosphate</keyword>
<organism evidence="12 13">
    <name type="scientific">Leifsonia stereocauli</name>
    <dbReference type="NCBI Taxonomy" id="3134136"/>
    <lineage>
        <taxon>Bacteria</taxon>
        <taxon>Bacillati</taxon>
        <taxon>Actinomycetota</taxon>
        <taxon>Actinomycetes</taxon>
        <taxon>Micrococcales</taxon>
        <taxon>Microbacteriaceae</taxon>
        <taxon>Leifsonia</taxon>
    </lineage>
</organism>
<reference evidence="12 13" key="1">
    <citation type="submission" date="2024-03" db="EMBL/GenBank/DDBJ databases">
        <title>YIM 134122 draft genome.</title>
        <authorList>
            <person name="Zuo S."/>
            <person name="Xiong L."/>
        </authorList>
    </citation>
    <scope>NUCLEOTIDE SEQUENCE [LARGE SCALE GENOMIC DNA]</scope>
    <source>
        <strain evidence="12 13">YIM 134122</strain>
    </source>
</reference>
<dbReference type="InterPro" id="IPR015422">
    <property type="entry name" value="PyrdxlP-dep_Trfase_small"/>
</dbReference>
<dbReference type="PANTHER" id="PTHR11601:SF34">
    <property type="entry name" value="CYSTEINE DESULFURASE"/>
    <property type="match status" value="1"/>
</dbReference>
<dbReference type="Gene3D" id="1.10.260.50">
    <property type="match status" value="1"/>
</dbReference>
<dbReference type="SUPFAM" id="SSF53383">
    <property type="entry name" value="PLP-dependent transferases"/>
    <property type="match status" value="1"/>
</dbReference>
<comment type="caution">
    <text evidence="12">The sequence shown here is derived from an EMBL/GenBank/DDBJ whole genome shotgun (WGS) entry which is preliminary data.</text>
</comment>
<comment type="cofactor">
    <cofactor evidence="1 10">
        <name>pyridoxal 5'-phosphate</name>
        <dbReference type="ChEBI" id="CHEBI:597326"/>
    </cofactor>
</comment>
<dbReference type="InterPro" id="IPR020578">
    <property type="entry name" value="Aminotrans_V_PyrdxlP_BS"/>
</dbReference>
<accession>A0ABU9W015</accession>
<evidence type="ECO:0000256" key="4">
    <source>
        <dbReference type="ARBA" id="ARBA00022679"/>
    </source>
</evidence>
<evidence type="ECO:0000313" key="13">
    <source>
        <dbReference type="Proteomes" id="UP001425155"/>
    </source>
</evidence>
<dbReference type="Pfam" id="PF00266">
    <property type="entry name" value="Aminotran_5"/>
    <property type="match status" value="1"/>
</dbReference>
<dbReference type="EMBL" id="JBCLVG010000001">
    <property type="protein sequence ID" value="MEN1945348.1"/>
    <property type="molecule type" value="Genomic_DNA"/>
</dbReference>
<evidence type="ECO:0000256" key="9">
    <source>
        <dbReference type="ARBA" id="ARBA00050776"/>
    </source>
</evidence>
<evidence type="ECO:0000256" key="10">
    <source>
        <dbReference type="RuleBase" id="RU004504"/>
    </source>
</evidence>
<keyword evidence="13" id="KW-1185">Reference proteome</keyword>
<feature type="domain" description="Aminotransferase class V" evidence="11">
    <location>
        <begin position="2"/>
        <end position="361"/>
    </location>
</feature>
<gene>
    <name evidence="12" type="ORF">WJX64_02180</name>
</gene>
<dbReference type="InterPro" id="IPR015424">
    <property type="entry name" value="PyrdxlP-dep_Trfase"/>
</dbReference>
<dbReference type="InterPro" id="IPR015421">
    <property type="entry name" value="PyrdxlP-dep_Trfase_major"/>
</dbReference>
<evidence type="ECO:0000259" key="11">
    <source>
        <dbReference type="Pfam" id="PF00266"/>
    </source>
</evidence>
<dbReference type="PIRSF" id="PIRSF005572">
    <property type="entry name" value="NifS"/>
    <property type="match status" value="1"/>
</dbReference>
<dbReference type="RefSeq" id="WP_342111377.1">
    <property type="nucleotide sequence ID" value="NZ_JBCAUN010000001.1"/>
</dbReference>
<dbReference type="InterPro" id="IPR016454">
    <property type="entry name" value="Cysteine_dSase"/>
</dbReference>
<evidence type="ECO:0000256" key="8">
    <source>
        <dbReference type="ARBA" id="ARBA00023014"/>
    </source>
</evidence>
<evidence type="ECO:0000256" key="6">
    <source>
        <dbReference type="ARBA" id="ARBA00022898"/>
    </source>
</evidence>
<keyword evidence="7" id="KW-0408">Iron</keyword>
<name>A0ABU9W015_9MICO</name>
<evidence type="ECO:0000256" key="5">
    <source>
        <dbReference type="ARBA" id="ARBA00022723"/>
    </source>
</evidence>
<keyword evidence="5" id="KW-0479">Metal-binding</keyword>
<keyword evidence="8" id="KW-0411">Iron-sulfur</keyword>
<evidence type="ECO:0000256" key="7">
    <source>
        <dbReference type="ARBA" id="ARBA00023004"/>
    </source>
</evidence>
<dbReference type="InterPro" id="IPR000192">
    <property type="entry name" value="Aminotrans_V_dom"/>
</dbReference>
<dbReference type="PANTHER" id="PTHR11601">
    <property type="entry name" value="CYSTEINE DESULFURYLASE FAMILY MEMBER"/>
    <property type="match status" value="1"/>
</dbReference>
<evidence type="ECO:0000256" key="2">
    <source>
        <dbReference type="ARBA" id="ARBA00006490"/>
    </source>
</evidence>
<sequence length="380" mass="38883">MIYLDNAATTPVRREAIEAMWPYLTGSFGNPSSVHGVGEIAARGLREARAEVARIVGARAGDVVFTSGGTEADNLAIKGIALATPRGRHIITTPIEHEAVLESAAFLERVHGFEVTLLPVDSAGIVSVDDLAGAIRDDTTLISIQYANNEIGTVQPLPELAAIAAARGVPFHTDAVQAAGWLPLGIDDLGVDALTLAGHKVGAPKGIGALVVRGRIPLEPVLHGGGQERERRSGTENVAGAVAFATALRLAESERADAAARVSAHRDDFIAAVLASVPSARLTGDATHRLPGTASFVFPGTSGEAVLLELEQRDVVCSSGSACAAGSDDASHVLLALGLDAGVAQTAVRFTLASTTTPDDLATAATAAAQAVDAVSGIRN</sequence>
<dbReference type="Proteomes" id="UP001425155">
    <property type="component" value="Unassembled WGS sequence"/>
</dbReference>
<protein>
    <recommendedName>
        <fullName evidence="3">cysteine desulfurase</fullName>
        <ecNumber evidence="3">2.8.1.7</ecNumber>
    </recommendedName>
</protein>
<dbReference type="PROSITE" id="PS00595">
    <property type="entry name" value="AA_TRANSFER_CLASS_5"/>
    <property type="match status" value="1"/>
</dbReference>
<comment type="similarity">
    <text evidence="2">Belongs to the class-V pyridoxal-phosphate-dependent aminotransferase family. NifS/IscS subfamily.</text>
</comment>
<evidence type="ECO:0000256" key="3">
    <source>
        <dbReference type="ARBA" id="ARBA00012239"/>
    </source>
</evidence>
<keyword evidence="4" id="KW-0808">Transferase</keyword>
<evidence type="ECO:0000256" key="1">
    <source>
        <dbReference type="ARBA" id="ARBA00001933"/>
    </source>
</evidence>
<dbReference type="Gene3D" id="3.90.1150.10">
    <property type="entry name" value="Aspartate Aminotransferase, domain 1"/>
    <property type="match status" value="1"/>
</dbReference>
<dbReference type="EC" id="2.8.1.7" evidence="3"/>